<evidence type="ECO:0000313" key="2">
    <source>
        <dbReference type="Proteomes" id="UP001499924"/>
    </source>
</evidence>
<organism evidence="1 2">
    <name type="scientific">Blastococcus jejuensis</name>
    <dbReference type="NCBI Taxonomy" id="351224"/>
    <lineage>
        <taxon>Bacteria</taxon>
        <taxon>Bacillati</taxon>
        <taxon>Actinomycetota</taxon>
        <taxon>Actinomycetes</taxon>
        <taxon>Geodermatophilales</taxon>
        <taxon>Geodermatophilaceae</taxon>
        <taxon>Blastococcus</taxon>
    </lineage>
</organism>
<accession>A0ABP6NUC4</accession>
<dbReference type="Proteomes" id="UP001499924">
    <property type="component" value="Unassembled WGS sequence"/>
</dbReference>
<keyword evidence="2" id="KW-1185">Reference proteome</keyword>
<name>A0ABP6NUC4_9ACTN</name>
<comment type="caution">
    <text evidence="1">The sequence shown here is derived from an EMBL/GenBank/DDBJ whole genome shotgun (WGS) entry which is preliminary data.</text>
</comment>
<reference evidence="2" key="1">
    <citation type="journal article" date="2019" name="Int. J. Syst. Evol. Microbiol.">
        <title>The Global Catalogue of Microorganisms (GCM) 10K type strain sequencing project: providing services to taxonomists for standard genome sequencing and annotation.</title>
        <authorList>
            <consortium name="The Broad Institute Genomics Platform"/>
            <consortium name="The Broad Institute Genome Sequencing Center for Infectious Disease"/>
            <person name="Wu L."/>
            <person name="Ma J."/>
        </authorList>
    </citation>
    <scope>NUCLEOTIDE SEQUENCE [LARGE SCALE GENOMIC DNA]</scope>
    <source>
        <strain evidence="2">JCM 15614</strain>
    </source>
</reference>
<dbReference type="EMBL" id="BAAAVV010000001">
    <property type="protein sequence ID" value="GAA3157080.1"/>
    <property type="molecule type" value="Genomic_DNA"/>
</dbReference>
<dbReference type="RefSeq" id="WP_204261770.1">
    <property type="nucleotide sequence ID" value="NZ_BAAAVV010000001.1"/>
</dbReference>
<evidence type="ECO:0000313" key="1">
    <source>
        <dbReference type="EMBL" id="GAA3157080.1"/>
    </source>
</evidence>
<protein>
    <submittedName>
        <fullName evidence="1">Uncharacterized protein</fullName>
    </submittedName>
</protein>
<proteinExistence type="predicted"/>
<sequence length="94" mass="9239">MLSSRPLAAIRVRGQLVELGGEGGQCVVQALGSIASSSTPAICGVHHVGNPRANQLDEAADAIDVALAAEASALRSAATVAALPTGRSAGRPVG</sequence>
<gene>
    <name evidence="1" type="ORF">GCM10010531_05490</name>
</gene>